<accession>A0ABV4C0C1</accession>
<proteinExistence type="predicted"/>
<feature type="compositionally biased region" description="Basic and acidic residues" evidence="1">
    <location>
        <begin position="155"/>
        <end position="166"/>
    </location>
</feature>
<evidence type="ECO:0000313" key="3">
    <source>
        <dbReference type="EMBL" id="MEY8015700.1"/>
    </source>
</evidence>
<keyword evidence="4" id="KW-1185">Reference proteome</keyword>
<dbReference type="PANTHER" id="PTHR10426">
    <property type="entry name" value="STRICTOSIDINE SYNTHASE-RELATED"/>
    <property type="match status" value="1"/>
</dbReference>
<dbReference type="Proteomes" id="UP001564760">
    <property type="component" value="Unassembled WGS sequence"/>
</dbReference>
<dbReference type="SUPFAM" id="SSF63829">
    <property type="entry name" value="Calcium-dependent phosphotriesterase"/>
    <property type="match status" value="1"/>
</dbReference>
<dbReference type="RefSeq" id="WP_369738184.1">
    <property type="nucleotide sequence ID" value="NZ_JBGEDP010000001.1"/>
</dbReference>
<dbReference type="PANTHER" id="PTHR10426:SF88">
    <property type="entry name" value="ADIPOCYTE PLASMA MEMBRANE-ASSOCIATED PROTEIN HEMOMUCIN-RELATED"/>
    <property type="match status" value="1"/>
</dbReference>
<reference evidence="3 4" key="1">
    <citation type="submission" date="2024-08" db="EMBL/GenBank/DDBJ databases">
        <title>Mycobacterium servetensis sp. nov., a novel rapid-growing mycobacterial species recovered from a human patient in Zaragoza, Spain.</title>
        <authorList>
            <person name="Tristancho-Baro A.I."/>
            <person name="Buenestado-Serrano S."/>
            <person name="Garcia De Viedma D."/>
            <person name="Milagro-Beamonte A."/>
            <person name="Burillo N."/>
            <person name="Sanz S."/>
            <person name="Lopez-Calleja A.I."/>
            <person name="Penas-Utrilla D."/>
            <person name="Guardingo M."/>
            <person name="Garcia M.J."/>
            <person name="Vinuelas-Bayon J."/>
        </authorList>
    </citation>
    <scope>NUCLEOTIDE SEQUENCE [LARGE SCALE GENOMIC DNA]</scope>
    <source>
        <strain evidence="4">HUMS_12744610</strain>
    </source>
</reference>
<sequence>MSEIAETPIELTGLHPVGRGVQRPEHVVVARDGHFLIANWGAGALQDLDPLTGAIATSLSGQFEGRPLAWLNFILVDSVGALWCSVSTMAEDLTDTIARGTPDGYLFRVAPDRRAAHVIADAVAFPNCMALDRDEAYLYVVRMLTADVVRFPIRGERSGPKSDSARRWGTGAPTSSAPTPAASWPAISTRRQRWPRCAPR</sequence>
<evidence type="ECO:0000259" key="2">
    <source>
        <dbReference type="Pfam" id="PF08450"/>
    </source>
</evidence>
<name>A0ABV4C0C1_9MYCO</name>
<dbReference type="InterPro" id="IPR013658">
    <property type="entry name" value="SGL"/>
</dbReference>
<evidence type="ECO:0000256" key="1">
    <source>
        <dbReference type="SAM" id="MobiDB-lite"/>
    </source>
</evidence>
<gene>
    <name evidence="3" type="ORF">AB8998_12115</name>
</gene>
<feature type="domain" description="SMP-30/Gluconolactonase/LRE-like region" evidence="2">
    <location>
        <begin position="30"/>
        <end position="154"/>
    </location>
</feature>
<protein>
    <submittedName>
        <fullName evidence="3">SMP-30/gluconolactonase/LRE family protein</fullName>
    </submittedName>
</protein>
<dbReference type="Pfam" id="PF08450">
    <property type="entry name" value="SGL"/>
    <property type="match status" value="1"/>
</dbReference>
<comment type="caution">
    <text evidence="3">The sequence shown here is derived from an EMBL/GenBank/DDBJ whole genome shotgun (WGS) entry which is preliminary data.</text>
</comment>
<dbReference type="Gene3D" id="2.120.10.30">
    <property type="entry name" value="TolB, C-terminal domain"/>
    <property type="match status" value="1"/>
</dbReference>
<feature type="region of interest" description="Disordered" evidence="1">
    <location>
        <begin position="155"/>
        <end position="200"/>
    </location>
</feature>
<evidence type="ECO:0000313" key="4">
    <source>
        <dbReference type="Proteomes" id="UP001564760"/>
    </source>
</evidence>
<dbReference type="InterPro" id="IPR011042">
    <property type="entry name" value="6-blade_b-propeller_TolB-like"/>
</dbReference>
<organism evidence="3 4">
    <name type="scientific">Mycobacterium servetii</name>
    <dbReference type="NCBI Taxonomy" id="3237418"/>
    <lineage>
        <taxon>Bacteria</taxon>
        <taxon>Bacillati</taxon>
        <taxon>Actinomycetota</taxon>
        <taxon>Actinomycetes</taxon>
        <taxon>Mycobacteriales</taxon>
        <taxon>Mycobacteriaceae</taxon>
        <taxon>Mycobacterium</taxon>
    </lineage>
</organism>
<dbReference type="EMBL" id="JBGEDP010000001">
    <property type="protein sequence ID" value="MEY8015700.1"/>
    <property type="molecule type" value="Genomic_DNA"/>
</dbReference>
<feature type="compositionally biased region" description="Basic residues" evidence="1">
    <location>
        <begin position="190"/>
        <end position="200"/>
    </location>
</feature>
<feature type="compositionally biased region" description="Low complexity" evidence="1">
    <location>
        <begin position="170"/>
        <end position="189"/>
    </location>
</feature>